<dbReference type="PROSITE" id="PS50240">
    <property type="entry name" value="TRYPSIN_DOM"/>
    <property type="match status" value="1"/>
</dbReference>
<keyword evidence="3" id="KW-1185">Reference proteome</keyword>
<dbReference type="Proteomes" id="UP001652741">
    <property type="component" value="Chromosome ssa10"/>
</dbReference>
<dbReference type="GeneID" id="123723968"/>
<accession>A0ABM3CDS7</accession>
<protein>
    <submittedName>
        <fullName evidence="4">Ovochymase-2</fullName>
    </submittedName>
</protein>
<dbReference type="PANTHER" id="PTHR24253">
    <property type="entry name" value="TRANSMEMBRANE PROTEASE SERINE"/>
    <property type="match status" value="1"/>
</dbReference>
<sequence length="118" mass="12937">MGEGESEGPIRTHADSGPAAVSLRSRGSHFCGGAILTERWILTAAHCFSIVSTNFLRNVSVVIGEYDQRVPDEEEQTFTVNTIKIHEKYQHASPMSYDIALLEINGHIRLGRGTLGVL</sequence>
<dbReference type="InterPro" id="IPR043504">
    <property type="entry name" value="Peptidase_S1_PA_chymotrypsin"/>
</dbReference>
<dbReference type="Gene3D" id="2.40.10.10">
    <property type="entry name" value="Trypsin-like serine proteases"/>
    <property type="match status" value="1"/>
</dbReference>
<evidence type="ECO:0000256" key="1">
    <source>
        <dbReference type="ARBA" id="ARBA00023157"/>
    </source>
</evidence>
<dbReference type="Pfam" id="PF00089">
    <property type="entry name" value="Trypsin"/>
    <property type="match status" value="1"/>
</dbReference>
<keyword evidence="1" id="KW-1015">Disulfide bond</keyword>
<dbReference type="InterPro" id="IPR018114">
    <property type="entry name" value="TRYPSIN_HIS"/>
</dbReference>
<evidence type="ECO:0000313" key="3">
    <source>
        <dbReference type="Proteomes" id="UP001652741"/>
    </source>
</evidence>
<dbReference type="RefSeq" id="XP_045544709.1">
    <property type="nucleotide sequence ID" value="XM_045688753.1"/>
</dbReference>
<proteinExistence type="predicted"/>
<dbReference type="InterPro" id="IPR001254">
    <property type="entry name" value="Trypsin_dom"/>
</dbReference>
<dbReference type="PROSITE" id="PS00134">
    <property type="entry name" value="TRYPSIN_HIS"/>
    <property type="match status" value="1"/>
</dbReference>
<dbReference type="PRINTS" id="PR00722">
    <property type="entry name" value="CHYMOTRYPSIN"/>
</dbReference>
<dbReference type="SUPFAM" id="SSF50494">
    <property type="entry name" value="Trypsin-like serine proteases"/>
    <property type="match status" value="1"/>
</dbReference>
<name>A0ABM3CDS7_SALSA</name>
<feature type="domain" description="Peptidase S1" evidence="2">
    <location>
        <begin position="1"/>
        <end position="118"/>
    </location>
</feature>
<evidence type="ECO:0000259" key="2">
    <source>
        <dbReference type="PROSITE" id="PS50240"/>
    </source>
</evidence>
<dbReference type="PANTHER" id="PTHR24253:SF177">
    <property type="entry name" value="OVOCHYMASE-2"/>
    <property type="match status" value="1"/>
</dbReference>
<evidence type="ECO:0000313" key="4">
    <source>
        <dbReference type="RefSeq" id="XP_045544709.1"/>
    </source>
</evidence>
<dbReference type="InterPro" id="IPR001314">
    <property type="entry name" value="Peptidase_S1A"/>
</dbReference>
<organism evidence="3 4">
    <name type="scientific">Salmo salar</name>
    <name type="common">Atlantic salmon</name>
    <dbReference type="NCBI Taxonomy" id="8030"/>
    <lineage>
        <taxon>Eukaryota</taxon>
        <taxon>Metazoa</taxon>
        <taxon>Chordata</taxon>
        <taxon>Craniata</taxon>
        <taxon>Vertebrata</taxon>
        <taxon>Euteleostomi</taxon>
        <taxon>Actinopterygii</taxon>
        <taxon>Neopterygii</taxon>
        <taxon>Teleostei</taxon>
        <taxon>Protacanthopterygii</taxon>
        <taxon>Salmoniformes</taxon>
        <taxon>Salmonidae</taxon>
        <taxon>Salmoninae</taxon>
        <taxon>Salmo</taxon>
    </lineage>
</organism>
<gene>
    <name evidence="4" type="primary">LOC123723968</name>
</gene>
<reference evidence="4" key="1">
    <citation type="submission" date="2025-08" db="UniProtKB">
        <authorList>
            <consortium name="RefSeq"/>
        </authorList>
    </citation>
    <scope>IDENTIFICATION</scope>
</reference>
<dbReference type="InterPro" id="IPR009003">
    <property type="entry name" value="Peptidase_S1_PA"/>
</dbReference>